<accession>A0AAE0BQI3</accession>
<dbReference type="AlphaFoldDB" id="A0AAE0BQI3"/>
<protein>
    <submittedName>
        <fullName evidence="2">Uncharacterized protein</fullName>
    </submittedName>
</protein>
<dbReference type="EMBL" id="LGRX02033685">
    <property type="protein sequence ID" value="KAK3240288.1"/>
    <property type="molecule type" value="Genomic_DNA"/>
</dbReference>
<proteinExistence type="predicted"/>
<feature type="region of interest" description="Disordered" evidence="1">
    <location>
        <begin position="147"/>
        <end position="182"/>
    </location>
</feature>
<feature type="compositionally biased region" description="Basic and acidic residues" evidence="1">
    <location>
        <begin position="148"/>
        <end position="175"/>
    </location>
</feature>
<evidence type="ECO:0000313" key="3">
    <source>
        <dbReference type="Proteomes" id="UP001190700"/>
    </source>
</evidence>
<reference evidence="2 3" key="1">
    <citation type="journal article" date="2015" name="Genome Biol. Evol.">
        <title>Comparative Genomics of a Bacterivorous Green Alga Reveals Evolutionary Causalities and Consequences of Phago-Mixotrophic Mode of Nutrition.</title>
        <authorList>
            <person name="Burns J.A."/>
            <person name="Paasch A."/>
            <person name="Narechania A."/>
            <person name="Kim E."/>
        </authorList>
    </citation>
    <scope>NUCLEOTIDE SEQUENCE [LARGE SCALE GENOMIC DNA]</scope>
    <source>
        <strain evidence="2 3">PLY_AMNH</strain>
    </source>
</reference>
<organism evidence="2 3">
    <name type="scientific">Cymbomonas tetramitiformis</name>
    <dbReference type="NCBI Taxonomy" id="36881"/>
    <lineage>
        <taxon>Eukaryota</taxon>
        <taxon>Viridiplantae</taxon>
        <taxon>Chlorophyta</taxon>
        <taxon>Pyramimonadophyceae</taxon>
        <taxon>Pyramimonadales</taxon>
        <taxon>Pyramimonadaceae</taxon>
        <taxon>Cymbomonas</taxon>
    </lineage>
</organism>
<comment type="caution">
    <text evidence="2">The sequence shown here is derived from an EMBL/GenBank/DDBJ whole genome shotgun (WGS) entry which is preliminary data.</text>
</comment>
<name>A0AAE0BQI3_9CHLO</name>
<sequence length="182" mass="20266">MSPQLHHGCRMHADCPYEYFCGMMVTGSASETDSLCMPCFWCEGCHPNTTVSPEHWFLTPVEPTCGHCPCAEECAPGCSVSMAENQRCDEACFTKACNYDNYRCPFPVTDGEQSLELLPCEGAATQLKDFRERGGGGLSPTYHKAMIRKQEAMNKRREGDQARGKDKGNKGREQGQGEQEEY</sequence>
<gene>
    <name evidence="2" type="ORF">CYMTET_49862</name>
</gene>
<evidence type="ECO:0000313" key="2">
    <source>
        <dbReference type="EMBL" id="KAK3240288.1"/>
    </source>
</evidence>
<dbReference type="Proteomes" id="UP001190700">
    <property type="component" value="Unassembled WGS sequence"/>
</dbReference>
<keyword evidence="3" id="KW-1185">Reference proteome</keyword>
<evidence type="ECO:0000256" key="1">
    <source>
        <dbReference type="SAM" id="MobiDB-lite"/>
    </source>
</evidence>